<keyword evidence="3" id="KW-1185">Reference proteome</keyword>
<feature type="transmembrane region" description="Helical" evidence="1">
    <location>
        <begin position="41"/>
        <end position="60"/>
    </location>
</feature>
<sequence>MRAIANCLREGQVRRMVPRSPLEDPDRAAFAWARYKRLMRAMVLVTLVVVVLALGYLYVTDSALSIHFYIATGLGVGVAMLLTAALMGLVFLSSGTGHDESVTDLMDEDEDRRF</sequence>
<dbReference type="EMBL" id="CP144918">
    <property type="protein sequence ID" value="WWA47935.1"/>
    <property type="molecule type" value="Genomic_DNA"/>
</dbReference>
<dbReference type="Proteomes" id="UP001335183">
    <property type="component" value="Chromosome"/>
</dbReference>
<gene>
    <name evidence="2" type="ORF">V5F89_03235</name>
</gene>
<evidence type="ECO:0008006" key="4">
    <source>
        <dbReference type="Google" id="ProtNLM"/>
    </source>
</evidence>
<evidence type="ECO:0000256" key="1">
    <source>
        <dbReference type="SAM" id="Phobius"/>
    </source>
</evidence>
<feature type="transmembrane region" description="Helical" evidence="1">
    <location>
        <begin position="66"/>
        <end position="92"/>
    </location>
</feature>
<keyword evidence="1" id="KW-0472">Membrane</keyword>
<evidence type="ECO:0000313" key="3">
    <source>
        <dbReference type="Proteomes" id="UP001335183"/>
    </source>
</evidence>
<dbReference type="RefSeq" id="WP_338446822.1">
    <property type="nucleotide sequence ID" value="NZ_CP144918.1"/>
</dbReference>
<protein>
    <recommendedName>
        <fullName evidence="4">DUF485 domain-containing protein</fullName>
    </recommendedName>
</protein>
<reference evidence="2 3" key="1">
    <citation type="submission" date="2024-02" db="EMBL/GenBank/DDBJ databases">
        <title>The whole genome sequence of five bacterial samples isolated from Abu Dhabi Sabkha-shore region.</title>
        <authorList>
            <person name="Sudalaimuthuasari N."/>
            <person name="Sarfraz B."/>
            <person name="Tuyisabe J.D."/>
            <person name="Mugisha Ntwali L.D.M."/>
            <person name="Ali A.I.A.A."/>
            <person name="Almansoori S.Z.A."/>
            <person name="Alajami H.S.A."/>
            <person name="Almeqbaali A.A.S."/>
            <person name="Kundu B."/>
            <person name="Saeed E.E."/>
            <person name="Sukumarinath V."/>
            <person name="Mishra A.K."/>
            <person name="Hazzouri K.M."/>
            <person name="Almaskari R."/>
            <person name="Sharma A.K."/>
            <person name="Amiri K.M.A."/>
        </authorList>
    </citation>
    <scope>NUCLEOTIDE SEQUENCE [LARGE SCALE GENOMIC DNA]</scope>
    <source>
        <strain evidence="3">kcgeb_sd</strain>
    </source>
</reference>
<accession>A0ABZ2D4G7</accession>
<keyword evidence="1" id="KW-1133">Transmembrane helix</keyword>
<keyword evidence="1" id="KW-0812">Transmembrane</keyword>
<organism evidence="2 3">
    <name type="scientific">Pelagerythrobacter marensis</name>
    <dbReference type="NCBI Taxonomy" id="543877"/>
    <lineage>
        <taxon>Bacteria</taxon>
        <taxon>Pseudomonadati</taxon>
        <taxon>Pseudomonadota</taxon>
        <taxon>Alphaproteobacteria</taxon>
        <taxon>Sphingomonadales</taxon>
        <taxon>Erythrobacteraceae</taxon>
        <taxon>Pelagerythrobacter</taxon>
    </lineage>
</organism>
<proteinExistence type="predicted"/>
<evidence type="ECO:0000313" key="2">
    <source>
        <dbReference type="EMBL" id="WWA47935.1"/>
    </source>
</evidence>
<name>A0ABZ2D4G7_9SPHN</name>